<comment type="caution">
    <text evidence="6">The sequence shown here is derived from an EMBL/GenBank/DDBJ whole genome shotgun (WGS) entry which is preliminary data.</text>
</comment>
<feature type="signal peptide" evidence="5">
    <location>
        <begin position="1"/>
        <end position="18"/>
    </location>
</feature>
<gene>
    <name evidence="6" type="ORF">PHMEG_00025608</name>
</gene>
<reference evidence="7" key="1">
    <citation type="submission" date="2017-03" db="EMBL/GenBank/DDBJ databases">
        <title>Phytopthora megakarya and P. palmivora, two closely related causual agents of cacao black pod achieved similar genome size and gene model numbers by different mechanisms.</title>
        <authorList>
            <person name="Ali S."/>
            <person name="Shao J."/>
            <person name="Larry D.J."/>
            <person name="Kronmiller B."/>
            <person name="Shen D."/>
            <person name="Strem M.D."/>
            <person name="Melnick R.L."/>
            <person name="Guiltinan M.J."/>
            <person name="Tyler B.M."/>
            <person name="Meinhardt L.W."/>
            <person name="Bailey B.A."/>
        </authorList>
    </citation>
    <scope>NUCLEOTIDE SEQUENCE [LARGE SCALE GENOMIC DNA]</scope>
    <source>
        <strain evidence="7">zdho120</strain>
    </source>
</reference>
<dbReference type="InterPro" id="IPR031825">
    <property type="entry name" value="RXLR"/>
</dbReference>
<protein>
    <recommendedName>
        <fullName evidence="5">RxLR effector protein</fullName>
    </recommendedName>
</protein>
<name>A0A225VB85_9STRA</name>
<evidence type="ECO:0000313" key="6">
    <source>
        <dbReference type="EMBL" id="OWZ02771.1"/>
    </source>
</evidence>
<dbReference type="Proteomes" id="UP000198211">
    <property type="component" value="Unassembled WGS sequence"/>
</dbReference>
<dbReference type="EMBL" id="NBNE01005946">
    <property type="protein sequence ID" value="OWZ02771.1"/>
    <property type="molecule type" value="Genomic_DNA"/>
</dbReference>
<sequence>MRLSYILVAAVSTLSVHQVPVSASVGNDVALSGVMSLGFMHFVGADHGIIDQSRYLRGNNIAEGAMDERSFAEVVERVMAKNIFRKMIKKESFSALDKVHNPAILNKISDEADDFLITMFKLADQNNMTPRDLANQLKTFPDADAAIRAKAVELYTNYLNELGKIV</sequence>
<evidence type="ECO:0000256" key="1">
    <source>
        <dbReference type="ARBA" id="ARBA00004613"/>
    </source>
</evidence>
<feature type="chain" id="PRO_5044967849" description="RxLR effector protein" evidence="5">
    <location>
        <begin position="19"/>
        <end position="166"/>
    </location>
</feature>
<comment type="function">
    <text evidence="5">Effector that suppresses plant defense responses during pathogen infection.</text>
</comment>
<comment type="subcellular location">
    <subcellularLocation>
        <location evidence="1 5">Secreted</location>
    </subcellularLocation>
</comment>
<evidence type="ECO:0000313" key="7">
    <source>
        <dbReference type="Proteomes" id="UP000198211"/>
    </source>
</evidence>
<dbReference type="AlphaFoldDB" id="A0A225VB85"/>
<keyword evidence="4 5" id="KW-0732">Signal</keyword>
<evidence type="ECO:0000256" key="2">
    <source>
        <dbReference type="ARBA" id="ARBA00010400"/>
    </source>
</evidence>
<dbReference type="Pfam" id="PF16810">
    <property type="entry name" value="RXLR"/>
    <property type="match status" value="1"/>
</dbReference>
<organism evidence="6 7">
    <name type="scientific">Phytophthora megakarya</name>
    <dbReference type="NCBI Taxonomy" id="4795"/>
    <lineage>
        <taxon>Eukaryota</taxon>
        <taxon>Sar</taxon>
        <taxon>Stramenopiles</taxon>
        <taxon>Oomycota</taxon>
        <taxon>Peronosporomycetes</taxon>
        <taxon>Peronosporales</taxon>
        <taxon>Peronosporaceae</taxon>
        <taxon>Phytophthora</taxon>
    </lineage>
</organism>
<comment type="similarity">
    <text evidence="2 5">Belongs to the RxLR effector family.</text>
</comment>
<evidence type="ECO:0000256" key="5">
    <source>
        <dbReference type="RuleBase" id="RU367124"/>
    </source>
</evidence>
<keyword evidence="7" id="KW-1185">Reference proteome</keyword>
<comment type="domain">
    <text evidence="5">The RxLR-dEER motif acts to carry the protein into the host cell cytoplasm through binding to cell surface phosphatidylinositol-3-phosphate.</text>
</comment>
<keyword evidence="3 5" id="KW-0964">Secreted</keyword>
<evidence type="ECO:0000256" key="3">
    <source>
        <dbReference type="ARBA" id="ARBA00022525"/>
    </source>
</evidence>
<proteinExistence type="inferred from homology"/>
<evidence type="ECO:0000256" key="4">
    <source>
        <dbReference type="ARBA" id="ARBA00022729"/>
    </source>
</evidence>
<accession>A0A225VB85</accession>
<dbReference type="OrthoDB" id="98235at2759"/>